<dbReference type="AlphaFoldDB" id="A0A4V2WMM2"/>
<feature type="domain" description="ABC transporter" evidence="4">
    <location>
        <begin position="5"/>
        <end position="236"/>
    </location>
</feature>
<dbReference type="Proteomes" id="UP000295418">
    <property type="component" value="Unassembled WGS sequence"/>
</dbReference>
<evidence type="ECO:0000256" key="3">
    <source>
        <dbReference type="ARBA" id="ARBA00022840"/>
    </source>
</evidence>
<dbReference type="Gene3D" id="3.40.50.300">
    <property type="entry name" value="P-loop containing nucleotide triphosphate hydrolases"/>
    <property type="match status" value="1"/>
</dbReference>
<organism evidence="5 6">
    <name type="scientific">Paenibacillus albiflavus</name>
    <dbReference type="NCBI Taxonomy" id="2545760"/>
    <lineage>
        <taxon>Bacteria</taxon>
        <taxon>Bacillati</taxon>
        <taxon>Bacillota</taxon>
        <taxon>Bacilli</taxon>
        <taxon>Bacillales</taxon>
        <taxon>Paenibacillaceae</taxon>
        <taxon>Paenibacillus</taxon>
    </lineage>
</organism>
<proteinExistence type="predicted"/>
<evidence type="ECO:0000259" key="4">
    <source>
        <dbReference type="PROSITE" id="PS50893"/>
    </source>
</evidence>
<dbReference type="PANTHER" id="PTHR42939">
    <property type="entry name" value="ABC TRANSPORTER ATP-BINDING PROTEIN ALBC-RELATED"/>
    <property type="match status" value="1"/>
</dbReference>
<protein>
    <submittedName>
        <fullName evidence="5">ABC transporter ATP-binding protein</fullName>
    </submittedName>
</protein>
<sequence length="254" mass="28804">MSNILQIEQLFGGYLPKKPVLKDVNISLRKGEMVGLIGLNGAGKSTTIKHILGLMIPQQGKITINDMQLSEQMEKYRSSYAYVPENPELYNELTVREHLELTAMAYGISKEDYTNRSERLLKEFRMQEKADHMPSQLSKGMKQKVMIMNAFLVEPPLYIIDEPFLGLDPLAMRSLLETMSNLRKNGASFLISSHILSTIEKYCDRFVILHNGQVIGQGTLAELQAGLDIDPHENTSLDDMFHQYITQADTRNPL</sequence>
<keyword evidence="1" id="KW-0813">Transport</keyword>
<dbReference type="OrthoDB" id="9804819at2"/>
<dbReference type="PROSITE" id="PS50893">
    <property type="entry name" value="ABC_TRANSPORTER_2"/>
    <property type="match status" value="1"/>
</dbReference>
<dbReference type="EMBL" id="SKFG01000044">
    <property type="protein sequence ID" value="TCZ70544.1"/>
    <property type="molecule type" value="Genomic_DNA"/>
</dbReference>
<evidence type="ECO:0000313" key="5">
    <source>
        <dbReference type="EMBL" id="TCZ70544.1"/>
    </source>
</evidence>
<dbReference type="InterPro" id="IPR003439">
    <property type="entry name" value="ABC_transporter-like_ATP-bd"/>
</dbReference>
<dbReference type="InterPro" id="IPR027417">
    <property type="entry name" value="P-loop_NTPase"/>
</dbReference>
<dbReference type="GO" id="GO:0005524">
    <property type="term" value="F:ATP binding"/>
    <property type="evidence" value="ECO:0007669"/>
    <property type="project" value="UniProtKB-KW"/>
</dbReference>
<evidence type="ECO:0000256" key="2">
    <source>
        <dbReference type="ARBA" id="ARBA00022741"/>
    </source>
</evidence>
<keyword evidence="6" id="KW-1185">Reference proteome</keyword>
<dbReference type="RefSeq" id="WP_132420436.1">
    <property type="nucleotide sequence ID" value="NZ_SKFG01000044.1"/>
</dbReference>
<dbReference type="InterPro" id="IPR051782">
    <property type="entry name" value="ABC_Transporter_VariousFunc"/>
</dbReference>
<gene>
    <name evidence="5" type="ORF">E0485_23205</name>
</gene>
<dbReference type="PANTHER" id="PTHR42939:SF5">
    <property type="entry name" value="ABC-TYPE TRANSPORTER ATP-BINDING PROTEIN ECSA"/>
    <property type="match status" value="1"/>
</dbReference>
<dbReference type="SUPFAM" id="SSF52540">
    <property type="entry name" value="P-loop containing nucleoside triphosphate hydrolases"/>
    <property type="match status" value="1"/>
</dbReference>
<name>A0A4V2WMM2_9BACL</name>
<evidence type="ECO:0000313" key="6">
    <source>
        <dbReference type="Proteomes" id="UP000295418"/>
    </source>
</evidence>
<accession>A0A4V2WMM2</accession>
<dbReference type="GO" id="GO:0016887">
    <property type="term" value="F:ATP hydrolysis activity"/>
    <property type="evidence" value="ECO:0007669"/>
    <property type="project" value="InterPro"/>
</dbReference>
<comment type="caution">
    <text evidence="5">The sequence shown here is derived from an EMBL/GenBank/DDBJ whole genome shotgun (WGS) entry which is preliminary data.</text>
</comment>
<keyword evidence="2" id="KW-0547">Nucleotide-binding</keyword>
<reference evidence="5 6" key="1">
    <citation type="submission" date="2019-03" db="EMBL/GenBank/DDBJ databases">
        <authorList>
            <person name="Kim M.K.M."/>
        </authorList>
    </citation>
    <scope>NUCLEOTIDE SEQUENCE [LARGE SCALE GENOMIC DNA]</scope>
    <source>
        <strain evidence="5 6">18JY21-1</strain>
    </source>
</reference>
<dbReference type="InterPro" id="IPR003593">
    <property type="entry name" value="AAA+_ATPase"/>
</dbReference>
<evidence type="ECO:0000256" key="1">
    <source>
        <dbReference type="ARBA" id="ARBA00022448"/>
    </source>
</evidence>
<dbReference type="CDD" id="cd03230">
    <property type="entry name" value="ABC_DR_subfamily_A"/>
    <property type="match status" value="1"/>
</dbReference>
<keyword evidence="3 5" id="KW-0067">ATP-binding</keyword>
<dbReference type="Pfam" id="PF00005">
    <property type="entry name" value="ABC_tran"/>
    <property type="match status" value="1"/>
</dbReference>
<dbReference type="SMART" id="SM00382">
    <property type="entry name" value="AAA"/>
    <property type="match status" value="1"/>
</dbReference>